<evidence type="ECO:0000313" key="2">
    <source>
        <dbReference type="Proteomes" id="UP000827872"/>
    </source>
</evidence>
<protein>
    <submittedName>
        <fullName evidence="1">Uncharacterized protein</fullName>
    </submittedName>
</protein>
<accession>A0ACB8EGK6</accession>
<name>A0ACB8EGK6_9SAUR</name>
<dbReference type="Proteomes" id="UP000827872">
    <property type="component" value="Linkage Group LG03"/>
</dbReference>
<gene>
    <name evidence="1" type="ORF">K3G42_009011</name>
</gene>
<comment type="caution">
    <text evidence="1">The sequence shown here is derived from an EMBL/GenBank/DDBJ whole genome shotgun (WGS) entry which is preliminary data.</text>
</comment>
<sequence>MKVEDVQKRTQRKLSQAGTRLYPSSQGSGGLQAATLTSQLERTNVKKPSGIYTCFQISFTSFALIPAPLPRKTHGITRQGTLNSPFQLPLVPECLRNLKPTLLSF</sequence>
<proteinExistence type="predicted"/>
<dbReference type="EMBL" id="CM037616">
    <property type="protein sequence ID" value="KAH7991684.1"/>
    <property type="molecule type" value="Genomic_DNA"/>
</dbReference>
<keyword evidence="2" id="KW-1185">Reference proteome</keyword>
<organism evidence="1 2">
    <name type="scientific">Sphaerodactylus townsendi</name>
    <dbReference type="NCBI Taxonomy" id="933632"/>
    <lineage>
        <taxon>Eukaryota</taxon>
        <taxon>Metazoa</taxon>
        <taxon>Chordata</taxon>
        <taxon>Craniata</taxon>
        <taxon>Vertebrata</taxon>
        <taxon>Euteleostomi</taxon>
        <taxon>Lepidosauria</taxon>
        <taxon>Squamata</taxon>
        <taxon>Bifurcata</taxon>
        <taxon>Gekkota</taxon>
        <taxon>Sphaerodactylidae</taxon>
        <taxon>Sphaerodactylus</taxon>
    </lineage>
</organism>
<evidence type="ECO:0000313" key="1">
    <source>
        <dbReference type="EMBL" id="KAH7991684.1"/>
    </source>
</evidence>
<reference evidence="1" key="1">
    <citation type="submission" date="2021-08" db="EMBL/GenBank/DDBJ databases">
        <title>The first chromosome-level gecko genome reveals the dynamic sex chromosomes of Neotropical dwarf geckos (Sphaerodactylidae: Sphaerodactylus).</title>
        <authorList>
            <person name="Pinto B.J."/>
            <person name="Keating S.E."/>
            <person name="Gamble T."/>
        </authorList>
    </citation>
    <scope>NUCLEOTIDE SEQUENCE</scope>
    <source>
        <strain evidence="1">TG3544</strain>
    </source>
</reference>